<evidence type="ECO:0000313" key="3">
    <source>
        <dbReference type="Proteomes" id="UP001064933"/>
    </source>
</evidence>
<accession>A0ABY6AV26</accession>
<organism evidence="2 3">
    <name type="scientific">Roseateles amylovorans</name>
    <dbReference type="NCBI Taxonomy" id="2978473"/>
    <lineage>
        <taxon>Bacteria</taxon>
        <taxon>Pseudomonadati</taxon>
        <taxon>Pseudomonadota</taxon>
        <taxon>Betaproteobacteria</taxon>
        <taxon>Burkholderiales</taxon>
        <taxon>Sphaerotilaceae</taxon>
        <taxon>Roseateles</taxon>
    </lineage>
</organism>
<reference evidence="2" key="1">
    <citation type="submission" date="2022-10" db="EMBL/GenBank/DDBJ databases">
        <title>Characterization and whole genome sequencing of a new Roseateles species, isolated from fresh water.</title>
        <authorList>
            <person name="Guliayeva D.Y."/>
            <person name="Akhremchuk A.E."/>
            <person name="Sikolenko M.A."/>
            <person name="Valentovich L.N."/>
            <person name="Sidarenka A.V."/>
        </authorList>
    </citation>
    <scope>NUCLEOTIDE SEQUENCE</scope>
    <source>
        <strain evidence="2">BIM B-1768</strain>
    </source>
</reference>
<evidence type="ECO:0000256" key="1">
    <source>
        <dbReference type="SAM" id="MobiDB-lite"/>
    </source>
</evidence>
<dbReference type="InterPro" id="IPR050708">
    <property type="entry name" value="T6SS_VgrG/RHS"/>
</dbReference>
<gene>
    <name evidence="2" type="ORF">N4261_17710</name>
</gene>
<dbReference type="EMBL" id="CP104562">
    <property type="protein sequence ID" value="UXH76857.1"/>
    <property type="molecule type" value="Genomic_DNA"/>
</dbReference>
<evidence type="ECO:0000313" key="2">
    <source>
        <dbReference type="EMBL" id="UXH76857.1"/>
    </source>
</evidence>
<dbReference type="InterPro" id="IPR022385">
    <property type="entry name" value="Rhs_assc_core"/>
</dbReference>
<dbReference type="Gene3D" id="2.180.10.10">
    <property type="entry name" value="RHS repeat-associated core"/>
    <property type="match status" value="1"/>
</dbReference>
<dbReference type="NCBIfam" id="TIGR03696">
    <property type="entry name" value="Rhs_assc_core"/>
    <property type="match status" value="1"/>
</dbReference>
<protein>
    <submittedName>
        <fullName evidence="2">RHS repeat-associated core domain-containing protein</fullName>
    </submittedName>
</protein>
<proteinExistence type="predicted"/>
<dbReference type="PRINTS" id="PR00394">
    <property type="entry name" value="RHSPROTEIN"/>
</dbReference>
<dbReference type="Proteomes" id="UP001064933">
    <property type="component" value="Chromosome"/>
</dbReference>
<dbReference type="PANTHER" id="PTHR32305">
    <property type="match status" value="1"/>
</dbReference>
<feature type="region of interest" description="Disordered" evidence="1">
    <location>
        <begin position="165"/>
        <end position="201"/>
    </location>
</feature>
<dbReference type="RefSeq" id="WP_261756598.1">
    <property type="nucleotide sequence ID" value="NZ_CP104562.2"/>
</dbReference>
<feature type="compositionally biased region" description="Basic and acidic residues" evidence="1">
    <location>
        <begin position="165"/>
        <end position="177"/>
    </location>
</feature>
<dbReference type="PANTHER" id="PTHR32305:SF15">
    <property type="entry name" value="PROTEIN RHSA-RELATED"/>
    <property type="match status" value="1"/>
</dbReference>
<name>A0ABY6AV26_9BURK</name>
<keyword evidence="3" id="KW-1185">Reference proteome</keyword>
<sequence length="263" mass="29130">MQTQGALAETLRVDILVAVITPSSTTEPRVSHAYSDHLNAPRLLIDMAGAQRWRWLSEPFGTTPAEAVPSSIETLAVNLRFPGQYFDKESGLNYNYFRDYDATTGRYVQSDPIGLNGGINTYAYVGGNPISAVDPDGRIAQTLPILVPVVIVGCALSPGCRDWVKDQMQPDRQDPLKYDPGYKPGNWPPPPIDPPKDKPDSWPKDDKNFCIRTYALCQDYDWTGNCQACLDRCLGSASGNWPFTGPQSCRPRNKKRGDMCEAK</sequence>